<keyword evidence="8 11" id="KW-0067">ATP-binding</keyword>
<evidence type="ECO:0000313" key="14">
    <source>
        <dbReference type="Proteomes" id="UP000727993"/>
    </source>
</evidence>
<dbReference type="PROSITE" id="PS01057">
    <property type="entry name" value="SAICAR_SYNTHETASE_1"/>
    <property type="match status" value="1"/>
</dbReference>
<keyword evidence="7 11" id="KW-0658">Purine biosynthesis</keyword>
<dbReference type="InterPro" id="IPR018236">
    <property type="entry name" value="SAICAR_synthetase_CS"/>
</dbReference>
<dbReference type="Gene3D" id="3.30.470.20">
    <property type="entry name" value="ATP-grasp fold, B domain"/>
    <property type="match status" value="1"/>
</dbReference>
<feature type="domain" description="SAICAR synthetase/ADE2 N-terminal" evidence="12">
    <location>
        <begin position="4"/>
        <end position="258"/>
    </location>
</feature>
<dbReference type="Pfam" id="PF01259">
    <property type="entry name" value="SAICAR_synt"/>
    <property type="match status" value="1"/>
</dbReference>
<dbReference type="NCBIfam" id="TIGR00081">
    <property type="entry name" value="purC"/>
    <property type="match status" value="1"/>
</dbReference>
<accession>A0A936NE19</accession>
<evidence type="ECO:0000256" key="7">
    <source>
        <dbReference type="ARBA" id="ARBA00022755"/>
    </source>
</evidence>
<dbReference type="EC" id="6.3.2.6" evidence="3 11"/>
<comment type="caution">
    <text evidence="13">The sequence shown here is derived from an EMBL/GenBank/DDBJ whole genome shotgun (WGS) entry which is preliminary data.</text>
</comment>
<evidence type="ECO:0000256" key="4">
    <source>
        <dbReference type="ARBA" id="ARBA00016460"/>
    </source>
</evidence>
<dbReference type="PANTHER" id="PTHR43700:SF1">
    <property type="entry name" value="PHOSPHORIBOSYLAMINOIMIDAZOLE-SUCCINOCARBOXAMIDE SYNTHASE"/>
    <property type="match status" value="1"/>
</dbReference>
<dbReference type="GO" id="GO:0005737">
    <property type="term" value="C:cytoplasm"/>
    <property type="evidence" value="ECO:0007669"/>
    <property type="project" value="TreeGrafter"/>
</dbReference>
<dbReference type="PANTHER" id="PTHR43700">
    <property type="entry name" value="PHOSPHORIBOSYLAMINOIMIDAZOLE-SUCCINOCARBOXAMIDE SYNTHASE"/>
    <property type="match status" value="1"/>
</dbReference>
<keyword evidence="5 11" id="KW-0436">Ligase</keyword>
<proteinExistence type="inferred from homology"/>
<dbReference type="Gene3D" id="3.30.200.20">
    <property type="entry name" value="Phosphorylase Kinase, domain 1"/>
    <property type="match status" value="1"/>
</dbReference>
<dbReference type="SUPFAM" id="SSF56104">
    <property type="entry name" value="SAICAR synthase-like"/>
    <property type="match status" value="1"/>
</dbReference>
<comment type="similarity">
    <text evidence="2 11">Belongs to the SAICAR synthetase family.</text>
</comment>
<dbReference type="PROSITE" id="PS01058">
    <property type="entry name" value="SAICAR_SYNTHETASE_2"/>
    <property type="match status" value="1"/>
</dbReference>
<gene>
    <name evidence="11" type="primary">purC</name>
    <name evidence="13" type="ORF">IPN02_10925</name>
</gene>
<name>A0A936NE19_9ACTN</name>
<dbReference type="FunFam" id="3.30.470.20:FF:000015">
    <property type="entry name" value="Phosphoribosylaminoimidazole-succinocarboxamide synthase"/>
    <property type="match status" value="1"/>
</dbReference>
<dbReference type="GO" id="GO:0006189">
    <property type="term" value="P:'de novo' IMP biosynthetic process"/>
    <property type="evidence" value="ECO:0007669"/>
    <property type="project" value="UniProtKB-UniRule"/>
</dbReference>
<dbReference type="HAMAP" id="MF_00137">
    <property type="entry name" value="SAICAR_synth"/>
    <property type="match status" value="1"/>
</dbReference>
<evidence type="ECO:0000259" key="12">
    <source>
        <dbReference type="Pfam" id="PF01259"/>
    </source>
</evidence>
<evidence type="ECO:0000256" key="9">
    <source>
        <dbReference type="ARBA" id="ARBA00030409"/>
    </source>
</evidence>
<dbReference type="InterPro" id="IPR028923">
    <property type="entry name" value="SAICAR_synt/ADE2_N"/>
</dbReference>
<dbReference type="GO" id="GO:0004639">
    <property type="term" value="F:phosphoribosylaminoimidazolesuccinocarboxamide synthase activity"/>
    <property type="evidence" value="ECO:0007669"/>
    <property type="project" value="UniProtKB-UniRule"/>
</dbReference>
<evidence type="ECO:0000313" key="13">
    <source>
        <dbReference type="EMBL" id="MBK9297321.1"/>
    </source>
</evidence>
<evidence type="ECO:0000256" key="11">
    <source>
        <dbReference type="HAMAP-Rule" id="MF_00137"/>
    </source>
</evidence>
<comment type="catalytic activity">
    <reaction evidence="10 11">
        <text>5-amino-1-(5-phospho-D-ribosyl)imidazole-4-carboxylate + L-aspartate + ATP = (2S)-2-[5-amino-1-(5-phospho-beta-D-ribosyl)imidazole-4-carboxamido]succinate + ADP + phosphate + 2 H(+)</text>
        <dbReference type="Rhea" id="RHEA:22628"/>
        <dbReference type="ChEBI" id="CHEBI:15378"/>
        <dbReference type="ChEBI" id="CHEBI:29991"/>
        <dbReference type="ChEBI" id="CHEBI:30616"/>
        <dbReference type="ChEBI" id="CHEBI:43474"/>
        <dbReference type="ChEBI" id="CHEBI:58443"/>
        <dbReference type="ChEBI" id="CHEBI:77657"/>
        <dbReference type="ChEBI" id="CHEBI:456216"/>
        <dbReference type="EC" id="6.3.2.6"/>
    </reaction>
</comment>
<organism evidence="13 14">
    <name type="scientific">Candidatus Neomicrothrix subdominans</name>
    <dbReference type="NCBI Taxonomy" id="2954438"/>
    <lineage>
        <taxon>Bacteria</taxon>
        <taxon>Bacillati</taxon>
        <taxon>Actinomycetota</taxon>
        <taxon>Acidimicrobiia</taxon>
        <taxon>Acidimicrobiales</taxon>
        <taxon>Microthrixaceae</taxon>
        <taxon>Candidatus Neomicrothrix</taxon>
    </lineage>
</organism>
<evidence type="ECO:0000256" key="8">
    <source>
        <dbReference type="ARBA" id="ARBA00022840"/>
    </source>
</evidence>
<evidence type="ECO:0000256" key="1">
    <source>
        <dbReference type="ARBA" id="ARBA00004672"/>
    </source>
</evidence>
<dbReference type="AlphaFoldDB" id="A0A936NE19"/>
<protein>
    <recommendedName>
        <fullName evidence="4 11">Phosphoribosylaminoimidazole-succinocarboxamide synthase</fullName>
        <ecNumber evidence="3 11">6.3.2.6</ecNumber>
    </recommendedName>
    <alternativeName>
        <fullName evidence="9 11">SAICAR synthetase</fullName>
    </alternativeName>
</protein>
<evidence type="ECO:0000256" key="10">
    <source>
        <dbReference type="ARBA" id="ARBA00048475"/>
    </source>
</evidence>
<dbReference type="EMBL" id="JADJZA010000007">
    <property type="protein sequence ID" value="MBK9297321.1"/>
    <property type="molecule type" value="Genomic_DNA"/>
</dbReference>
<evidence type="ECO:0000256" key="3">
    <source>
        <dbReference type="ARBA" id="ARBA00012217"/>
    </source>
</evidence>
<dbReference type="Proteomes" id="UP000727993">
    <property type="component" value="Unassembled WGS sequence"/>
</dbReference>
<dbReference type="GO" id="GO:0005524">
    <property type="term" value="F:ATP binding"/>
    <property type="evidence" value="ECO:0007669"/>
    <property type="project" value="UniProtKB-KW"/>
</dbReference>
<keyword evidence="6 11" id="KW-0547">Nucleotide-binding</keyword>
<dbReference type="CDD" id="cd01414">
    <property type="entry name" value="SAICAR_synt_Sc"/>
    <property type="match status" value="1"/>
</dbReference>
<dbReference type="InterPro" id="IPR001636">
    <property type="entry name" value="SAICAR_synth"/>
</dbReference>
<evidence type="ECO:0000256" key="2">
    <source>
        <dbReference type="ARBA" id="ARBA00010190"/>
    </source>
</evidence>
<evidence type="ECO:0000256" key="6">
    <source>
        <dbReference type="ARBA" id="ARBA00022741"/>
    </source>
</evidence>
<evidence type="ECO:0000256" key="5">
    <source>
        <dbReference type="ARBA" id="ARBA00022598"/>
    </source>
</evidence>
<comment type="pathway">
    <text evidence="1 11">Purine metabolism; IMP biosynthesis via de novo pathway; 5-amino-1-(5-phospho-D-ribosyl)imidazole-4-carboxamide from 5-amino-1-(5-phospho-D-ribosyl)imidazole-4-carboxylate: step 1/2.</text>
</comment>
<reference evidence="13 14" key="1">
    <citation type="submission" date="2020-10" db="EMBL/GenBank/DDBJ databases">
        <title>Connecting structure to function with the recovery of over 1000 high-quality activated sludge metagenome-assembled genomes encoding full-length rRNA genes using long-read sequencing.</title>
        <authorList>
            <person name="Singleton C.M."/>
            <person name="Petriglieri F."/>
            <person name="Kristensen J.M."/>
            <person name="Kirkegaard R.H."/>
            <person name="Michaelsen T.Y."/>
            <person name="Andersen M.H."/>
            <person name="Karst S.M."/>
            <person name="Dueholm M.S."/>
            <person name="Nielsen P.H."/>
            <person name="Albertsen M."/>
        </authorList>
    </citation>
    <scope>NUCLEOTIDE SEQUENCE [LARGE SCALE GENOMIC DNA]</scope>
    <source>
        <strain evidence="13">Lyne_18-Q3-R50-59_MAXAC.006</strain>
    </source>
</reference>
<sequence length="295" mass="31467">MELIYSGKVRDIYDAGDDRLVMVTSDRISAFDVVMDEVIPDKGRVLTATSAYWFAHLASVGDGSIGSHLISCDLADVPDGAEHPDWAGRVMLTRRAEMLPVEAIVRGYVSGSAWREYSASGTIHGMAGPAGLVESAQLPQPMYTPSTKAAVGDHDENISVDAAADILGGKLAQRVEAAALALFAAGSAAAAERGLILADTKFEFGLIDGQLVLCDEVLTPDSSRLWPASGYTPGQPQPAFDKEPLRAWLSEQPWDKTPPPPTLPPEVVAETADRYREAYARLTGKSLADWPGATT</sequence>
<dbReference type="NCBIfam" id="NF010568">
    <property type="entry name" value="PRK13961.1"/>
    <property type="match status" value="1"/>
</dbReference>